<evidence type="ECO:0000313" key="2">
    <source>
        <dbReference type="EMBL" id="DAD46115.1"/>
    </source>
</evidence>
<gene>
    <name evidence="2" type="ORF">HUJ06_004345</name>
</gene>
<accession>A0A822ZRR1</accession>
<protein>
    <submittedName>
        <fullName evidence="2">Uncharacterized protein</fullName>
    </submittedName>
</protein>
<evidence type="ECO:0000256" key="1">
    <source>
        <dbReference type="SAM" id="MobiDB-lite"/>
    </source>
</evidence>
<comment type="caution">
    <text evidence="2">The sequence shown here is derived from an EMBL/GenBank/DDBJ whole genome shotgun (WGS) entry which is preliminary data.</text>
</comment>
<dbReference type="AlphaFoldDB" id="A0A822ZRR1"/>
<proteinExistence type="predicted"/>
<feature type="region of interest" description="Disordered" evidence="1">
    <location>
        <begin position="1"/>
        <end position="31"/>
    </location>
</feature>
<name>A0A822ZRR1_NELNU</name>
<organism evidence="2 3">
    <name type="scientific">Nelumbo nucifera</name>
    <name type="common">Sacred lotus</name>
    <dbReference type="NCBI Taxonomy" id="4432"/>
    <lineage>
        <taxon>Eukaryota</taxon>
        <taxon>Viridiplantae</taxon>
        <taxon>Streptophyta</taxon>
        <taxon>Embryophyta</taxon>
        <taxon>Tracheophyta</taxon>
        <taxon>Spermatophyta</taxon>
        <taxon>Magnoliopsida</taxon>
        <taxon>Proteales</taxon>
        <taxon>Nelumbonaceae</taxon>
        <taxon>Nelumbo</taxon>
    </lineage>
</organism>
<sequence>MEFNVPEHVHEVQGQNKKSKRQGEELEIGQVDDSNQAFDLDQVSSRNGLNGHMGGCPIELVGPTMMEPIKGGLDVGLNVCNLLNIKEAHEILSDPVDFSGGGCWTFLLVHRLPLRLDTDGWDGRIWGTLQSGQSRLRGLRFKGMKGFQRRFCTRYRFLSVITEENDTVRLKGKEKEGAGKILSNKVSNENRLGKKQKKDLINGMEGRVELERFGAIKGKRPCNG</sequence>
<dbReference type="EMBL" id="DUZY01000007">
    <property type="protein sequence ID" value="DAD46115.1"/>
    <property type="molecule type" value="Genomic_DNA"/>
</dbReference>
<reference evidence="2 3" key="1">
    <citation type="journal article" date="2020" name="Mol. Biol. Evol.">
        <title>Distinct Expression and Methylation Patterns for Genes with Different Fates following a Single Whole-Genome Duplication in Flowering Plants.</title>
        <authorList>
            <person name="Shi T."/>
            <person name="Rahmani R.S."/>
            <person name="Gugger P.F."/>
            <person name="Wang M."/>
            <person name="Li H."/>
            <person name="Zhang Y."/>
            <person name="Li Z."/>
            <person name="Wang Q."/>
            <person name="Van de Peer Y."/>
            <person name="Marchal K."/>
            <person name="Chen J."/>
        </authorList>
    </citation>
    <scope>NUCLEOTIDE SEQUENCE [LARGE SCALE GENOMIC DNA]</scope>
    <source>
        <tissue evidence="2">Leaf</tissue>
    </source>
</reference>
<keyword evidence="3" id="KW-1185">Reference proteome</keyword>
<dbReference type="Proteomes" id="UP000607653">
    <property type="component" value="Unassembled WGS sequence"/>
</dbReference>
<evidence type="ECO:0000313" key="3">
    <source>
        <dbReference type="Proteomes" id="UP000607653"/>
    </source>
</evidence>
<feature type="compositionally biased region" description="Basic and acidic residues" evidence="1">
    <location>
        <begin position="1"/>
        <end position="11"/>
    </location>
</feature>